<dbReference type="GO" id="GO:0005789">
    <property type="term" value="C:endoplasmic reticulum membrane"/>
    <property type="evidence" value="ECO:0007669"/>
    <property type="project" value="TreeGrafter"/>
</dbReference>
<dbReference type="Proteomes" id="UP000288716">
    <property type="component" value="Unassembled WGS sequence"/>
</dbReference>
<keyword evidence="3" id="KW-0813">Transport</keyword>
<dbReference type="GO" id="GO:0044539">
    <property type="term" value="P:long-chain fatty acid import into cell"/>
    <property type="evidence" value="ECO:0007669"/>
    <property type="project" value="TreeGrafter"/>
</dbReference>
<evidence type="ECO:0000256" key="17">
    <source>
        <dbReference type="ARBA" id="ARBA00046271"/>
    </source>
</evidence>
<dbReference type="GO" id="GO:0005886">
    <property type="term" value="C:plasma membrane"/>
    <property type="evidence" value="ECO:0007669"/>
    <property type="project" value="UniProtKB-SubCell"/>
</dbReference>
<keyword evidence="4" id="KW-1003">Cell membrane</keyword>
<protein>
    <recommendedName>
        <fullName evidence="20">Very long-chain fatty acid transport protein</fullName>
        <ecNumber evidence="14">6.2.1.3</ecNumber>
    </recommendedName>
    <alternativeName>
        <fullName evidence="16">Long-chain-fatty-acid--CoA ligase</fullName>
    </alternativeName>
    <alternativeName>
        <fullName evidence="21">Very-long-chain acyl-CoA synthetase</fullName>
    </alternativeName>
</protein>
<keyword evidence="6" id="KW-0812">Transmembrane</keyword>
<evidence type="ECO:0000256" key="21">
    <source>
        <dbReference type="ARBA" id="ARBA00078285"/>
    </source>
</evidence>
<keyword evidence="10" id="KW-1133">Transmembrane helix</keyword>
<evidence type="ECO:0000256" key="16">
    <source>
        <dbReference type="ARBA" id="ARBA00041297"/>
    </source>
</evidence>
<dbReference type="Pfam" id="PF00501">
    <property type="entry name" value="AMP-binding"/>
    <property type="match status" value="2"/>
</dbReference>
<keyword evidence="8" id="KW-0276">Fatty acid metabolism</keyword>
<dbReference type="STRING" id="299467.A0A443SEV6"/>
<keyword evidence="8" id="KW-0443">Lipid metabolism</keyword>
<evidence type="ECO:0000256" key="1">
    <source>
        <dbReference type="ARBA" id="ARBA00004651"/>
    </source>
</evidence>
<evidence type="ECO:0000256" key="2">
    <source>
        <dbReference type="ARBA" id="ARBA00006432"/>
    </source>
</evidence>
<name>A0A443SEV6_9ACAR</name>
<accession>A0A443SEV6</accession>
<dbReference type="FunFam" id="3.30.300.30:FF:000002">
    <property type="entry name" value="Long-chain fatty acid transport protein 1"/>
    <property type="match status" value="1"/>
</dbReference>
<evidence type="ECO:0000313" key="23">
    <source>
        <dbReference type="EMBL" id="RWS26032.1"/>
    </source>
</evidence>
<feature type="domain" description="AMP-dependent synthetase/ligase" evidence="22">
    <location>
        <begin position="31"/>
        <end position="188"/>
    </location>
</feature>
<evidence type="ECO:0000256" key="11">
    <source>
        <dbReference type="ARBA" id="ARBA00023055"/>
    </source>
</evidence>
<evidence type="ECO:0000256" key="3">
    <source>
        <dbReference type="ARBA" id="ARBA00022448"/>
    </source>
</evidence>
<organism evidence="23 24">
    <name type="scientific">Leptotrombidium deliense</name>
    <dbReference type="NCBI Taxonomy" id="299467"/>
    <lineage>
        <taxon>Eukaryota</taxon>
        <taxon>Metazoa</taxon>
        <taxon>Ecdysozoa</taxon>
        <taxon>Arthropoda</taxon>
        <taxon>Chelicerata</taxon>
        <taxon>Arachnida</taxon>
        <taxon>Acari</taxon>
        <taxon>Acariformes</taxon>
        <taxon>Trombidiformes</taxon>
        <taxon>Prostigmata</taxon>
        <taxon>Anystina</taxon>
        <taxon>Parasitengona</taxon>
        <taxon>Trombiculoidea</taxon>
        <taxon>Trombiculidae</taxon>
        <taxon>Leptotrombidium</taxon>
    </lineage>
</organism>
<dbReference type="InterPro" id="IPR020845">
    <property type="entry name" value="AMP-binding_CS"/>
</dbReference>
<evidence type="ECO:0000256" key="12">
    <source>
        <dbReference type="ARBA" id="ARBA00023136"/>
    </source>
</evidence>
<dbReference type="SUPFAM" id="SSF56801">
    <property type="entry name" value="Acetyl-CoA synthetase-like"/>
    <property type="match status" value="2"/>
</dbReference>
<dbReference type="GO" id="GO:0005524">
    <property type="term" value="F:ATP binding"/>
    <property type="evidence" value="ECO:0007669"/>
    <property type="project" value="UniProtKB-KW"/>
</dbReference>
<proteinExistence type="inferred from homology"/>
<evidence type="ECO:0000259" key="22">
    <source>
        <dbReference type="Pfam" id="PF00501"/>
    </source>
</evidence>
<evidence type="ECO:0000256" key="8">
    <source>
        <dbReference type="ARBA" id="ARBA00022832"/>
    </source>
</evidence>
<evidence type="ECO:0000256" key="20">
    <source>
        <dbReference type="ARBA" id="ARBA00068795"/>
    </source>
</evidence>
<sequence>LHSLVHCISCLHSKAIVFDAEYEKVHNFSCVHDTLFYVYTSGTTGFPKAVISKHYRMCMSLSLHHPLNLTENDIIYNPFPLYHNLGNFLGVGSALISGRTVVLRKKFSASAFWDDCIKYKCTVAPYIGEAAAYLLKQPPKMTDRLHNVEKMYGLGMRSTIWSTFCQRFGVKQIVELFGSSEGNTNLVNIDNHEGACGFIPVWIPMFVRRLLFPISFVKIDATTSEIIRDSNGFCIACDCGDTGMIVAKIDNNDPLKSFDGYLNKEETEKKIIRNVFRNGDSYFLSGDVLHMDEYGYIYFKDRVGDTFRWKGENVSTNEVEGLISKILNVTECVVYGVQIPNAVGKAGMVAIATSETIDFKSLYKSMCEILPKYAIPIFIRIMKHVELTSTFKFSKVTLKNEAYDVSLVHDPIYVLEPKSQMYVKLNFELYEDILNAHCFFCRVWNYLHLFVETIRRDLTYLLTTLYLRVILYKDYLLKVNVCKLFECVLKNYPKKVAFVSEESKYTFKDVDEHSNKVANYFSAEGLKAGDEIALIMNSTPEQIIFLLGCAKIGVVPAIIDGKQDVDTVVHSISAVDVKAIVFDPEFKAAIIDAYAKLPKEKKITYHCFGEVSGYEFAVTDFKAKLDEQNPSSLSVKHEAKYSDRLCYLYTSGTTGYPKAAIIRHSRFIYAIRTRNVFLGVQRNDIIYDAMPTKHHILGLVLAAGSALVSGQSVVLKKTFTPSEFWSDCLRYQCTVRKIACYIGEMVSHLLSQAPDDVDKEHRVRKMYGIGMRGVSEKQFRERFLIERIYEFYGSTEGNATLVNMDNKAGACGFIPIIIPDIIRKYLYPISLVKVNTETGVVTRNESGCIPCEPGQTGTLLGRIERFNPMTAFAGYVNKEETDKKILRDVFAKGDRYFMTDDIFAMDELGYLYFRDRVGDAFKWKGEDIFTYQMEELTKKSFDDVRCVAYGVTIPKTEGKAPMVAIEHNDAFDANTLYAKLFKVVPNYSTPIFVRLLEKIEMTSTARCKKVELRKEGFDVNIVKDPIYVLNSKTHAYDLLTPDIYRDIMSNRIQF</sequence>
<dbReference type="EC" id="6.2.1.3" evidence="14"/>
<dbReference type="AlphaFoldDB" id="A0A443SEV6"/>
<evidence type="ECO:0000256" key="19">
    <source>
        <dbReference type="ARBA" id="ARBA00060276"/>
    </source>
</evidence>
<dbReference type="EMBL" id="NCKV01003128">
    <property type="protein sequence ID" value="RWS26032.1"/>
    <property type="molecule type" value="Genomic_DNA"/>
</dbReference>
<evidence type="ECO:0000256" key="13">
    <source>
        <dbReference type="ARBA" id="ARBA00023140"/>
    </source>
</evidence>
<evidence type="ECO:0000256" key="6">
    <source>
        <dbReference type="ARBA" id="ARBA00022692"/>
    </source>
</evidence>
<dbReference type="InterPro" id="IPR042099">
    <property type="entry name" value="ANL_N_sf"/>
</dbReference>
<dbReference type="GO" id="GO:0004467">
    <property type="term" value="F:long-chain fatty acid-CoA ligase activity"/>
    <property type="evidence" value="ECO:0007669"/>
    <property type="project" value="UniProtKB-EC"/>
</dbReference>
<dbReference type="Gene3D" id="3.40.50.12780">
    <property type="entry name" value="N-terminal domain of ligase-like"/>
    <property type="match status" value="2"/>
</dbReference>
<dbReference type="GO" id="GO:0005324">
    <property type="term" value="F:long-chain fatty acid transmembrane transporter activity"/>
    <property type="evidence" value="ECO:0007669"/>
    <property type="project" value="TreeGrafter"/>
</dbReference>
<feature type="non-terminal residue" evidence="23">
    <location>
        <position position="1"/>
    </location>
</feature>
<evidence type="ECO:0000256" key="10">
    <source>
        <dbReference type="ARBA" id="ARBA00022989"/>
    </source>
</evidence>
<comment type="similarity">
    <text evidence="2">Belongs to the ATP-dependent AMP-binding enzyme family.</text>
</comment>
<comment type="subcellular location">
    <subcellularLocation>
        <location evidence="1">Cell membrane</location>
        <topology evidence="1">Multi-pass membrane protein</topology>
    </subcellularLocation>
    <subcellularLocation>
        <location evidence="17">Peroxisome membrane</location>
    </subcellularLocation>
</comment>
<dbReference type="OrthoDB" id="288590at2759"/>
<keyword evidence="13" id="KW-0576">Peroxisome</keyword>
<feature type="non-terminal residue" evidence="23">
    <location>
        <position position="1054"/>
    </location>
</feature>
<dbReference type="VEuPathDB" id="VectorBase:LDEU006008"/>
<comment type="caution">
    <text evidence="23">The sequence shown here is derived from an EMBL/GenBank/DDBJ whole genome shotgun (WGS) entry which is preliminary data.</text>
</comment>
<dbReference type="Gene3D" id="3.30.300.30">
    <property type="match status" value="1"/>
</dbReference>
<keyword evidence="12" id="KW-0472">Membrane</keyword>
<feature type="domain" description="AMP-dependent synthetase/ligase" evidence="22">
    <location>
        <begin position="489"/>
        <end position="859"/>
    </location>
</feature>
<dbReference type="PROSITE" id="PS00455">
    <property type="entry name" value="AMP_BINDING"/>
    <property type="match status" value="2"/>
</dbReference>
<keyword evidence="24" id="KW-1185">Reference proteome</keyword>
<dbReference type="PANTHER" id="PTHR43107">
    <property type="entry name" value="LONG-CHAIN FATTY ACID TRANSPORT PROTEIN"/>
    <property type="match status" value="1"/>
</dbReference>
<dbReference type="PANTHER" id="PTHR43107:SF15">
    <property type="entry name" value="FATTY ACID TRANSPORT PROTEIN 3, ISOFORM A"/>
    <property type="match status" value="1"/>
</dbReference>
<evidence type="ECO:0000256" key="9">
    <source>
        <dbReference type="ARBA" id="ARBA00022840"/>
    </source>
</evidence>
<keyword evidence="11" id="KW-0445">Lipid transport</keyword>
<evidence type="ECO:0000256" key="5">
    <source>
        <dbReference type="ARBA" id="ARBA00022598"/>
    </source>
</evidence>
<dbReference type="FunFam" id="3.40.50.12780:FF:000019">
    <property type="entry name" value="Long-chain fatty acid transporter"/>
    <property type="match status" value="1"/>
</dbReference>
<dbReference type="InterPro" id="IPR000873">
    <property type="entry name" value="AMP-dep_synth/lig_dom"/>
</dbReference>
<comment type="catalytic activity">
    <reaction evidence="18">
        <text>tetracosanoate + ATP + CoA = tetracosanoyl-CoA + AMP + diphosphate</text>
        <dbReference type="Rhea" id="RHEA:33639"/>
        <dbReference type="ChEBI" id="CHEBI:30616"/>
        <dbReference type="ChEBI" id="CHEBI:31014"/>
        <dbReference type="ChEBI" id="CHEBI:33019"/>
        <dbReference type="ChEBI" id="CHEBI:57287"/>
        <dbReference type="ChEBI" id="CHEBI:65052"/>
        <dbReference type="ChEBI" id="CHEBI:456215"/>
    </reaction>
    <physiologicalReaction direction="left-to-right" evidence="18">
        <dbReference type="Rhea" id="RHEA:33640"/>
    </physiologicalReaction>
</comment>
<evidence type="ECO:0000256" key="14">
    <source>
        <dbReference type="ARBA" id="ARBA00026121"/>
    </source>
</evidence>
<keyword evidence="7" id="KW-0547">Nucleotide-binding</keyword>
<dbReference type="InterPro" id="IPR045851">
    <property type="entry name" value="AMP-bd_C_sf"/>
</dbReference>
<keyword evidence="5" id="KW-0436">Ligase</keyword>
<keyword evidence="9" id="KW-0067">ATP-binding</keyword>
<evidence type="ECO:0000256" key="4">
    <source>
        <dbReference type="ARBA" id="ARBA00022475"/>
    </source>
</evidence>
<evidence type="ECO:0000313" key="24">
    <source>
        <dbReference type="Proteomes" id="UP000288716"/>
    </source>
</evidence>
<comment type="catalytic activity">
    <reaction evidence="15">
        <text>a very long-chain fatty acid + ATP + CoA = a very long-chain fatty acyl-CoA + AMP + diphosphate</text>
        <dbReference type="Rhea" id="RHEA:54536"/>
        <dbReference type="ChEBI" id="CHEBI:30616"/>
        <dbReference type="ChEBI" id="CHEBI:33019"/>
        <dbReference type="ChEBI" id="CHEBI:57287"/>
        <dbReference type="ChEBI" id="CHEBI:58950"/>
        <dbReference type="ChEBI" id="CHEBI:138261"/>
        <dbReference type="ChEBI" id="CHEBI:456215"/>
    </reaction>
    <physiologicalReaction direction="left-to-right" evidence="15">
        <dbReference type="Rhea" id="RHEA:54537"/>
    </physiologicalReaction>
</comment>
<dbReference type="GO" id="GO:0005778">
    <property type="term" value="C:peroxisomal membrane"/>
    <property type="evidence" value="ECO:0007669"/>
    <property type="project" value="UniProtKB-SubCell"/>
</dbReference>
<reference evidence="23 24" key="1">
    <citation type="journal article" date="2018" name="Gigascience">
        <title>Genomes of trombidid mites reveal novel predicted allergens and laterally-transferred genes associated with secondary metabolism.</title>
        <authorList>
            <person name="Dong X."/>
            <person name="Chaisiri K."/>
            <person name="Xia D."/>
            <person name="Armstrong S.D."/>
            <person name="Fang Y."/>
            <person name="Donnelly M.J."/>
            <person name="Kadowaki T."/>
            <person name="McGarry J.W."/>
            <person name="Darby A.C."/>
            <person name="Makepeace B.L."/>
        </authorList>
    </citation>
    <scope>NUCLEOTIDE SEQUENCE [LARGE SCALE GENOMIC DNA]</scope>
    <source>
        <strain evidence="23">UoL-UT</strain>
    </source>
</reference>
<comment type="function">
    <text evidence="19">Acyl-CoA synthetase required for both the import of long chain fatty acids (LCFAs) (C14-C18) and the activation very long chain fatty acids (VLCFAs) (C20-C26) by esterification of the fatty acids into metabolically active CoA-thioesters for subsequent degradation or incorporation into phospholipids. The transport and fatty acyl-CoA synthetase activities are genetically separable and are thus independent activities. Esterifies VLCFAs in the peroxisome matrix. The VLCFAs are actively transported into peroxisomes by a PXA1-PXA2 heterodimeric transporter in the peroxisomal membrane.</text>
</comment>
<evidence type="ECO:0000256" key="7">
    <source>
        <dbReference type="ARBA" id="ARBA00022741"/>
    </source>
</evidence>
<evidence type="ECO:0000256" key="18">
    <source>
        <dbReference type="ARBA" id="ARBA00048666"/>
    </source>
</evidence>
<evidence type="ECO:0000256" key="15">
    <source>
        <dbReference type="ARBA" id="ARBA00036527"/>
    </source>
</evidence>
<gene>
    <name evidence="23" type="ORF">B4U80_06644</name>
</gene>